<dbReference type="EMBL" id="MN740351">
    <property type="protein sequence ID" value="QHU02026.1"/>
    <property type="molecule type" value="Genomic_DNA"/>
</dbReference>
<proteinExistence type="predicted"/>
<reference evidence="1" key="1">
    <citation type="journal article" date="2020" name="Nature">
        <title>Giant virus diversity and host interactions through global metagenomics.</title>
        <authorList>
            <person name="Schulz F."/>
            <person name="Roux S."/>
            <person name="Paez-Espino D."/>
            <person name="Jungbluth S."/>
            <person name="Walsh D.A."/>
            <person name="Denef V.J."/>
            <person name="McMahon K.D."/>
            <person name="Konstantinidis K.T."/>
            <person name="Eloe-Fadrosh E.A."/>
            <person name="Kyrpides N.C."/>
            <person name="Woyke T."/>
        </authorList>
    </citation>
    <scope>NUCLEOTIDE SEQUENCE</scope>
    <source>
        <strain evidence="1">GVMAG-M-3300025880-56</strain>
    </source>
</reference>
<name>A0A6C0JBG3_9ZZZZ</name>
<accession>A0A6C0JBG3</accession>
<evidence type="ECO:0000313" key="1">
    <source>
        <dbReference type="EMBL" id="QHU02026.1"/>
    </source>
</evidence>
<protein>
    <submittedName>
        <fullName evidence="1">Uncharacterized protein</fullName>
    </submittedName>
</protein>
<organism evidence="1">
    <name type="scientific">viral metagenome</name>
    <dbReference type="NCBI Taxonomy" id="1070528"/>
    <lineage>
        <taxon>unclassified sequences</taxon>
        <taxon>metagenomes</taxon>
        <taxon>organismal metagenomes</taxon>
    </lineage>
</organism>
<dbReference type="AlphaFoldDB" id="A0A6C0JBG3"/>
<sequence>MSYISDYHTTNYIHPTISKQKLFVEVQDI</sequence>